<sequence>MGCHWLAGCRSGEQQREREAEDGRGKLHLRMYDGSKISSICPCPVPQIRTTHRHTDAPIRISSCPG</sequence>
<gene>
    <name evidence="1" type="ORF">CCMA1212_001446</name>
</gene>
<comment type="caution">
    <text evidence="1">The sequence shown here is derived from an EMBL/GenBank/DDBJ whole genome shotgun (WGS) entry which is preliminary data.</text>
</comment>
<evidence type="ECO:0000313" key="2">
    <source>
        <dbReference type="Proteomes" id="UP001642720"/>
    </source>
</evidence>
<proteinExistence type="predicted"/>
<reference evidence="1 2" key="1">
    <citation type="submission" date="2018-01" db="EMBL/GenBank/DDBJ databases">
        <title>Genome characterization of the sugarcane-associated fungus Trichoderma ghanense CCMA-1212 and their application in lignocelulose bioconversion.</title>
        <authorList>
            <person name="Steindorff A.S."/>
            <person name="Mendes T.D."/>
            <person name="Vilela E.S.D."/>
            <person name="Rodrigues D.S."/>
            <person name="Formighieri E.F."/>
            <person name="Melo I.S."/>
            <person name="Favaro L.C.L."/>
        </authorList>
    </citation>
    <scope>NUCLEOTIDE SEQUENCE [LARGE SCALE GENOMIC DNA]</scope>
    <source>
        <strain evidence="1 2">CCMA-1212</strain>
    </source>
</reference>
<dbReference type="Proteomes" id="UP001642720">
    <property type="component" value="Unassembled WGS sequence"/>
</dbReference>
<keyword evidence="2" id="KW-1185">Reference proteome</keyword>
<evidence type="ECO:0000313" key="1">
    <source>
        <dbReference type="EMBL" id="TFB06000.1"/>
    </source>
</evidence>
<dbReference type="RefSeq" id="XP_073562201.1">
    <property type="nucleotide sequence ID" value="XM_073698870.1"/>
</dbReference>
<dbReference type="GeneID" id="300573320"/>
<accession>A0ABY2HF88</accession>
<name>A0ABY2HF88_9HYPO</name>
<dbReference type="EMBL" id="PPTA01000002">
    <property type="protein sequence ID" value="TFB06000.1"/>
    <property type="molecule type" value="Genomic_DNA"/>
</dbReference>
<organism evidence="1 2">
    <name type="scientific">Trichoderma ghanense</name>
    <dbReference type="NCBI Taxonomy" id="65468"/>
    <lineage>
        <taxon>Eukaryota</taxon>
        <taxon>Fungi</taxon>
        <taxon>Dikarya</taxon>
        <taxon>Ascomycota</taxon>
        <taxon>Pezizomycotina</taxon>
        <taxon>Sordariomycetes</taxon>
        <taxon>Hypocreomycetidae</taxon>
        <taxon>Hypocreales</taxon>
        <taxon>Hypocreaceae</taxon>
        <taxon>Trichoderma</taxon>
    </lineage>
</organism>
<protein>
    <submittedName>
        <fullName evidence="1">Uncharacterized protein</fullName>
    </submittedName>
</protein>